<feature type="compositionally biased region" description="Low complexity" evidence="1">
    <location>
        <begin position="11"/>
        <end position="28"/>
    </location>
</feature>
<protein>
    <submittedName>
        <fullName evidence="2">Diiron oxygenase</fullName>
    </submittedName>
</protein>
<name>A0A7W3TDS4_9ACTN</name>
<dbReference type="Gene3D" id="1.10.620.20">
    <property type="entry name" value="Ribonucleotide Reductase, subunit A"/>
    <property type="match status" value="1"/>
</dbReference>
<dbReference type="InterPro" id="IPR025859">
    <property type="entry name" value="AurF/CmlI"/>
</dbReference>
<dbReference type="EMBL" id="VKHT01000367">
    <property type="protein sequence ID" value="MBB0245009.1"/>
    <property type="molecule type" value="Genomic_DNA"/>
</dbReference>
<dbReference type="SUPFAM" id="SSF47240">
    <property type="entry name" value="Ferritin-like"/>
    <property type="match status" value="1"/>
</dbReference>
<gene>
    <name evidence="2" type="ORF">FNQ90_13040</name>
</gene>
<proteinExistence type="predicted"/>
<evidence type="ECO:0000256" key="1">
    <source>
        <dbReference type="SAM" id="MobiDB-lite"/>
    </source>
</evidence>
<comment type="caution">
    <text evidence="2">The sequence shown here is derived from an EMBL/GenBank/DDBJ whole genome shotgun (WGS) entry which is preliminary data.</text>
</comment>
<sequence length="340" mass="38650">MTPPHPVTRLPRGGAPAKAPGKGRPPGSSGTGGEDIDFEALRDALGALRDRERVAERLLASSARHSFDPDTELEWESPPVAGLWYWPPELVSLYDTPLWYRMSEEQRVDLSRHEAAALASLGIWFELILMQLLVRHIYDKAMTSSHVRYALTEIADECRHSMMFARAIRWTGAPAYPVSRHHHNLGRLFKTFSTTPGSFTATLLGEEVLDWMQRLTFPDERVQPLIRGVTRIHVVEEARHVRYAREELRRQMLTAPRWDREFTRLGCGGFARVFSVAFINPEVYTRVGLDRREAVAQVRASEHRRAVMRDGAHKLTGFLDGIGVLRGPARRMWRQSGLLA</sequence>
<dbReference type="GO" id="GO:0016491">
    <property type="term" value="F:oxidoreductase activity"/>
    <property type="evidence" value="ECO:0007669"/>
    <property type="project" value="InterPro"/>
</dbReference>
<organism evidence="2 3">
    <name type="scientific">Streptomyces alkaliphilus</name>
    <dbReference type="NCBI Taxonomy" id="1472722"/>
    <lineage>
        <taxon>Bacteria</taxon>
        <taxon>Bacillati</taxon>
        <taxon>Actinomycetota</taxon>
        <taxon>Actinomycetes</taxon>
        <taxon>Kitasatosporales</taxon>
        <taxon>Streptomycetaceae</taxon>
        <taxon>Streptomyces</taxon>
    </lineage>
</organism>
<dbReference type="Proteomes" id="UP000538929">
    <property type="component" value="Unassembled WGS sequence"/>
</dbReference>
<dbReference type="InterPro" id="IPR012348">
    <property type="entry name" value="RNR-like"/>
</dbReference>
<accession>A0A7W3TDS4</accession>
<dbReference type="AlphaFoldDB" id="A0A7W3TDS4"/>
<reference evidence="3" key="1">
    <citation type="submission" date="2019-10" db="EMBL/GenBank/DDBJ databases">
        <title>Streptomyces sp. nov., a novel actinobacterium isolated from alkaline environment.</title>
        <authorList>
            <person name="Golinska P."/>
        </authorList>
    </citation>
    <scope>NUCLEOTIDE SEQUENCE [LARGE SCALE GENOMIC DNA]</scope>
    <source>
        <strain evidence="3">DSM 42118</strain>
    </source>
</reference>
<evidence type="ECO:0000313" key="3">
    <source>
        <dbReference type="Proteomes" id="UP000538929"/>
    </source>
</evidence>
<evidence type="ECO:0000313" key="2">
    <source>
        <dbReference type="EMBL" id="MBB0245009.1"/>
    </source>
</evidence>
<keyword evidence="3" id="KW-1185">Reference proteome</keyword>
<feature type="region of interest" description="Disordered" evidence="1">
    <location>
        <begin position="1"/>
        <end position="36"/>
    </location>
</feature>
<dbReference type="InterPro" id="IPR009078">
    <property type="entry name" value="Ferritin-like_SF"/>
</dbReference>
<dbReference type="Pfam" id="PF11583">
    <property type="entry name" value="AurF"/>
    <property type="match status" value="1"/>
</dbReference>
<dbReference type="RefSeq" id="WP_182606547.1">
    <property type="nucleotide sequence ID" value="NZ_VKHT01000367.1"/>
</dbReference>